<feature type="region of interest" description="Disordered" evidence="2">
    <location>
        <begin position="85"/>
        <end position="117"/>
    </location>
</feature>
<protein>
    <submittedName>
        <fullName evidence="4">Uncharacterized protein</fullName>
    </submittedName>
</protein>
<feature type="coiled-coil region" evidence="1">
    <location>
        <begin position="15"/>
        <end position="46"/>
    </location>
</feature>
<accession>A0A915JW75</accession>
<feature type="region of interest" description="Disordered" evidence="2">
    <location>
        <begin position="194"/>
        <end position="216"/>
    </location>
</feature>
<organism evidence="3 4">
    <name type="scientific">Romanomermis culicivorax</name>
    <name type="common">Nematode worm</name>
    <dbReference type="NCBI Taxonomy" id="13658"/>
    <lineage>
        <taxon>Eukaryota</taxon>
        <taxon>Metazoa</taxon>
        <taxon>Ecdysozoa</taxon>
        <taxon>Nematoda</taxon>
        <taxon>Enoplea</taxon>
        <taxon>Dorylaimia</taxon>
        <taxon>Mermithida</taxon>
        <taxon>Mermithoidea</taxon>
        <taxon>Mermithidae</taxon>
        <taxon>Romanomermis</taxon>
    </lineage>
</organism>
<name>A0A915JW75_ROMCU</name>
<dbReference type="Proteomes" id="UP000887565">
    <property type="component" value="Unplaced"/>
</dbReference>
<evidence type="ECO:0000256" key="1">
    <source>
        <dbReference type="SAM" id="Coils"/>
    </source>
</evidence>
<keyword evidence="3" id="KW-1185">Reference proteome</keyword>
<feature type="compositionally biased region" description="Polar residues" evidence="2">
    <location>
        <begin position="194"/>
        <end position="209"/>
    </location>
</feature>
<dbReference type="AlphaFoldDB" id="A0A915JW75"/>
<keyword evidence="1" id="KW-0175">Coiled coil</keyword>
<dbReference type="WBParaSite" id="nRc.2.0.1.t29987-RA">
    <property type="protein sequence ID" value="nRc.2.0.1.t29987-RA"/>
    <property type="gene ID" value="nRc.2.0.1.g29987"/>
</dbReference>
<evidence type="ECO:0000256" key="2">
    <source>
        <dbReference type="SAM" id="MobiDB-lite"/>
    </source>
</evidence>
<evidence type="ECO:0000313" key="3">
    <source>
        <dbReference type="Proteomes" id="UP000887565"/>
    </source>
</evidence>
<reference evidence="4" key="1">
    <citation type="submission" date="2022-11" db="UniProtKB">
        <authorList>
            <consortium name="WormBaseParasite"/>
        </authorList>
    </citation>
    <scope>IDENTIFICATION</scope>
</reference>
<sequence>MGERGEPKLWEERFREQEQQNAKKIMEEVEKQMQELMKKMDKKWEERASNYRDMDIIPSESVKDHLDRSLERKISWFQNHLAQAQNAQQRNVDEEMPTTSWNPERKMPISRSMPSNQQEYSRYEEDPEKRIKIILSPPVYVQTPTGGWLQEFKNIASLAEFENKFKAETTAWKEFSEDQEDGEDEQLNRQNNIQQMPSNVQRPSKNPTASNPSNNSVVIINSQEAKRKEQSEVIGLARVLIENYGINLANVINYTSEVKPRLPNSNEQLFLENFCKCQPQLIPITIRREEFKSLMDTGVPSGFMRTDTALRLLSTP</sequence>
<proteinExistence type="predicted"/>
<evidence type="ECO:0000313" key="4">
    <source>
        <dbReference type="WBParaSite" id="nRc.2.0.1.t29987-RA"/>
    </source>
</evidence>